<keyword evidence="7" id="KW-0472">Membrane</keyword>
<dbReference type="PROSITE" id="PS00107">
    <property type="entry name" value="PROTEIN_KINASE_ATP"/>
    <property type="match status" value="1"/>
</dbReference>
<dbReference type="Gene3D" id="1.10.510.10">
    <property type="entry name" value="Transferase(Phosphotransferase) domain 1"/>
    <property type="match status" value="1"/>
</dbReference>
<dbReference type="Proteomes" id="UP000291144">
    <property type="component" value="Unassembled WGS sequence"/>
</dbReference>
<name>A0A4V2MA59_9ACTN</name>
<keyword evidence="1" id="KW-0808">Transferase</keyword>
<dbReference type="Gene3D" id="3.30.200.20">
    <property type="entry name" value="Phosphorylase Kinase, domain 1"/>
    <property type="match status" value="1"/>
</dbReference>
<evidence type="ECO:0000313" key="10">
    <source>
        <dbReference type="Proteomes" id="UP000291144"/>
    </source>
</evidence>
<evidence type="ECO:0000256" key="7">
    <source>
        <dbReference type="SAM" id="Phobius"/>
    </source>
</evidence>
<feature type="transmembrane region" description="Helical" evidence="7">
    <location>
        <begin position="355"/>
        <end position="374"/>
    </location>
</feature>
<dbReference type="RefSeq" id="WP_131361384.1">
    <property type="nucleotide sequence ID" value="NZ_SJKB01000009.1"/>
</dbReference>
<keyword evidence="2 5" id="KW-0547">Nucleotide-binding</keyword>
<keyword evidence="4 5" id="KW-0067">ATP-binding</keyword>
<dbReference type="InterPro" id="IPR000719">
    <property type="entry name" value="Prot_kinase_dom"/>
</dbReference>
<reference evidence="9 10" key="1">
    <citation type="submission" date="2019-02" db="EMBL/GenBank/DDBJ databases">
        <title>Kribbella capetownensis sp. nov. and Kribbella speibonae sp. nov., isolated from soil.</title>
        <authorList>
            <person name="Curtis S.M."/>
            <person name="Norton I."/>
            <person name="Everest G.J."/>
            <person name="Meyers P.R."/>
        </authorList>
    </citation>
    <scope>NUCLEOTIDE SEQUENCE [LARGE SCALE GENOMIC DNA]</scope>
    <source>
        <strain evidence="9 10">NRRL B-24813</strain>
    </source>
</reference>
<dbReference type="AlphaFoldDB" id="A0A4V2MA59"/>
<feature type="domain" description="Protein kinase" evidence="8">
    <location>
        <begin position="14"/>
        <end position="267"/>
    </location>
</feature>
<dbReference type="PANTHER" id="PTHR43289">
    <property type="entry name" value="MITOGEN-ACTIVATED PROTEIN KINASE KINASE KINASE 20-RELATED"/>
    <property type="match status" value="1"/>
</dbReference>
<keyword evidence="3 9" id="KW-0418">Kinase</keyword>
<keyword evidence="7" id="KW-0812">Transmembrane</keyword>
<comment type="caution">
    <text evidence="9">The sequence shown here is derived from an EMBL/GenBank/DDBJ whole genome shotgun (WGS) entry which is preliminary data.</text>
</comment>
<dbReference type="CDD" id="cd14014">
    <property type="entry name" value="STKc_PknB_like"/>
    <property type="match status" value="1"/>
</dbReference>
<dbReference type="InterPro" id="IPR017441">
    <property type="entry name" value="Protein_kinase_ATP_BS"/>
</dbReference>
<accession>A0A4V2MA59</accession>
<evidence type="ECO:0000256" key="1">
    <source>
        <dbReference type="ARBA" id="ARBA00022679"/>
    </source>
</evidence>
<dbReference type="SUPFAM" id="SSF56112">
    <property type="entry name" value="Protein kinase-like (PK-like)"/>
    <property type="match status" value="1"/>
</dbReference>
<gene>
    <name evidence="9" type="ORF">E0H73_27015</name>
</gene>
<dbReference type="PROSITE" id="PS50011">
    <property type="entry name" value="PROTEIN_KINASE_DOM"/>
    <property type="match status" value="1"/>
</dbReference>
<dbReference type="SMART" id="SM00220">
    <property type="entry name" value="S_TKc"/>
    <property type="match status" value="1"/>
</dbReference>
<evidence type="ECO:0000313" key="9">
    <source>
        <dbReference type="EMBL" id="TCC58002.1"/>
    </source>
</evidence>
<evidence type="ECO:0000256" key="4">
    <source>
        <dbReference type="ARBA" id="ARBA00022840"/>
    </source>
</evidence>
<feature type="region of interest" description="Disordered" evidence="6">
    <location>
        <begin position="282"/>
        <end position="320"/>
    </location>
</feature>
<feature type="transmembrane region" description="Helical" evidence="7">
    <location>
        <begin position="326"/>
        <end position="343"/>
    </location>
</feature>
<protein>
    <submittedName>
        <fullName evidence="9">Serine/threonine protein kinase</fullName>
    </submittedName>
</protein>
<evidence type="ECO:0000256" key="2">
    <source>
        <dbReference type="ARBA" id="ARBA00022741"/>
    </source>
</evidence>
<organism evidence="9 10">
    <name type="scientific">Kribbella pittospori</name>
    <dbReference type="NCBI Taxonomy" id="722689"/>
    <lineage>
        <taxon>Bacteria</taxon>
        <taxon>Bacillati</taxon>
        <taxon>Actinomycetota</taxon>
        <taxon>Actinomycetes</taxon>
        <taxon>Propionibacteriales</taxon>
        <taxon>Kribbellaceae</taxon>
        <taxon>Kribbella</taxon>
    </lineage>
</organism>
<dbReference type="OrthoDB" id="9762169at2"/>
<proteinExistence type="predicted"/>
<evidence type="ECO:0000256" key="3">
    <source>
        <dbReference type="ARBA" id="ARBA00022777"/>
    </source>
</evidence>
<dbReference type="GO" id="GO:0005524">
    <property type="term" value="F:ATP binding"/>
    <property type="evidence" value="ECO:0007669"/>
    <property type="project" value="UniProtKB-UniRule"/>
</dbReference>
<dbReference type="GO" id="GO:0004674">
    <property type="term" value="F:protein serine/threonine kinase activity"/>
    <property type="evidence" value="ECO:0007669"/>
    <property type="project" value="UniProtKB-KW"/>
</dbReference>
<feature type="binding site" evidence="5">
    <location>
        <position position="42"/>
    </location>
    <ligand>
        <name>ATP</name>
        <dbReference type="ChEBI" id="CHEBI:30616"/>
    </ligand>
</feature>
<dbReference type="PANTHER" id="PTHR43289:SF34">
    <property type="entry name" value="SERINE_THREONINE-PROTEIN KINASE YBDM-RELATED"/>
    <property type="match status" value="1"/>
</dbReference>
<keyword evidence="9" id="KW-0723">Serine/threonine-protein kinase</keyword>
<dbReference type="InterPro" id="IPR008271">
    <property type="entry name" value="Ser/Thr_kinase_AS"/>
</dbReference>
<dbReference type="Pfam" id="PF00069">
    <property type="entry name" value="Pkinase"/>
    <property type="match status" value="1"/>
</dbReference>
<feature type="compositionally biased region" description="Pro residues" evidence="6">
    <location>
        <begin position="282"/>
        <end position="296"/>
    </location>
</feature>
<keyword evidence="10" id="KW-1185">Reference proteome</keyword>
<dbReference type="PROSITE" id="PS00108">
    <property type="entry name" value="PROTEIN_KINASE_ST"/>
    <property type="match status" value="1"/>
</dbReference>
<evidence type="ECO:0000256" key="6">
    <source>
        <dbReference type="SAM" id="MobiDB-lite"/>
    </source>
</evidence>
<keyword evidence="7" id="KW-1133">Transmembrane helix</keyword>
<sequence>MTTQAGDPTTIGSFAIQGRLGSGAMGSVYLARSPGGRLVAVKVVRDELADDARFRARFAREIEAARRVSGAFTAAVVDADPDAEHPWLATEYLPGPTLQRAIETSGPMTPAGVQALAGGLAEALVAIHRCGLVHRDLKPSNIVLTGNGPRVIDFGIARALEEVSLTATGLVIGTPGYLSPEQITGTSIGPPSDVFALGAVLVFAASGRGPFATGNPASLLHRIVHEQPHIPPLPSPLHDAVRHCLAQDPAQRPTPTDLLHLLGSPANTGLLAPPADTIRLPPPPTKLLPEPPPPVQHHPGVPHADIPQPPPAQPGGATFATSRTRSSIIATIATILFLAFTPQDSEFTRLYPGPALIFAVLDLVCLWFAIRHWIFVLRRRVELRLTPHGMTVIKGSQQVAIPWQAVTRLRVAGDPRRPWLIAWIDPLFHSALPAPRRNDHGGIRLYPIAHGATHKRRMHQLNELRAALNWYAGYRHDNSP</sequence>
<dbReference type="InterPro" id="IPR011009">
    <property type="entry name" value="Kinase-like_dom_sf"/>
</dbReference>
<dbReference type="EMBL" id="SJKB01000009">
    <property type="protein sequence ID" value="TCC58002.1"/>
    <property type="molecule type" value="Genomic_DNA"/>
</dbReference>
<evidence type="ECO:0000256" key="5">
    <source>
        <dbReference type="PROSITE-ProRule" id="PRU10141"/>
    </source>
</evidence>
<evidence type="ECO:0000259" key="8">
    <source>
        <dbReference type="PROSITE" id="PS50011"/>
    </source>
</evidence>